<dbReference type="GeneID" id="92041548"/>
<evidence type="ECO:0000256" key="7">
    <source>
        <dbReference type="ARBA" id="ARBA00044228"/>
    </source>
</evidence>
<evidence type="ECO:0000256" key="3">
    <source>
        <dbReference type="ARBA" id="ARBA00022490"/>
    </source>
</evidence>
<comment type="caution">
    <text evidence="11">The sequence shown here is derived from an EMBL/GenBank/DDBJ whole genome shotgun (WGS) entry which is preliminary data.</text>
</comment>
<dbReference type="EMBL" id="JAQQWN010000004">
    <property type="protein sequence ID" value="KAK8089212.1"/>
    <property type="molecule type" value="Genomic_DNA"/>
</dbReference>
<keyword evidence="4" id="KW-0396">Initiation factor</keyword>
<dbReference type="Proteomes" id="UP001433268">
    <property type="component" value="Unassembled WGS sequence"/>
</dbReference>
<name>A0ABR1X193_9PEZI</name>
<gene>
    <name evidence="11" type="ORF">PG997_004173</name>
</gene>
<evidence type="ECO:0000313" key="12">
    <source>
        <dbReference type="Proteomes" id="UP001433268"/>
    </source>
</evidence>
<evidence type="ECO:0000256" key="2">
    <source>
        <dbReference type="ARBA" id="ARBA00007251"/>
    </source>
</evidence>
<dbReference type="InterPro" id="IPR037171">
    <property type="entry name" value="NagB/RpiA_transferase-like"/>
</dbReference>
<evidence type="ECO:0000256" key="1">
    <source>
        <dbReference type="ARBA" id="ARBA00004514"/>
    </source>
</evidence>
<dbReference type="InterPro" id="IPR000649">
    <property type="entry name" value="IF-2B-related"/>
</dbReference>
<accession>A0ABR1X193</accession>
<keyword evidence="5" id="KW-0648">Protein biosynthesis</keyword>
<comment type="subunit">
    <text evidence="8">Component of the translation initiation factor 2B (eIF2B) complex which is a heterodecamer of two sets of five different subunits: alpha, beta, gamma, delta and epsilon. Subunits alpha, beta and delta comprise a regulatory subcomplex and subunits epsilon and gamma comprise a catalytic subcomplex. Within the complex, the hexameric regulatory complex resides at the center, with the two heterodimeric catalytic subcomplexes bound on opposite sides.</text>
</comment>
<feature type="region of interest" description="Disordered" evidence="10">
    <location>
        <begin position="116"/>
        <end position="147"/>
    </location>
</feature>
<dbReference type="SUPFAM" id="SSF100950">
    <property type="entry name" value="NagB/RpiA/CoA transferase-like"/>
    <property type="match status" value="1"/>
</dbReference>
<evidence type="ECO:0000256" key="9">
    <source>
        <dbReference type="RuleBase" id="RU003814"/>
    </source>
</evidence>
<dbReference type="PANTHER" id="PTHR45859:SF1">
    <property type="entry name" value="TRANSLATION INITIATION FACTOR EIF-2B SUBUNIT BETA"/>
    <property type="match status" value="1"/>
</dbReference>
<comment type="subcellular location">
    <subcellularLocation>
        <location evidence="1">Cytoplasm</location>
        <location evidence="1">Cytosol</location>
    </subcellularLocation>
</comment>
<evidence type="ECO:0000256" key="5">
    <source>
        <dbReference type="ARBA" id="ARBA00022917"/>
    </source>
</evidence>
<dbReference type="Gene3D" id="3.40.50.10470">
    <property type="entry name" value="Translation initiation factor eif-2b, domain 2"/>
    <property type="match status" value="1"/>
</dbReference>
<proteinExistence type="inferred from homology"/>
<sequence length="438" mass="47672">KPPYTPKDGSPKGGYAPTLDKFLDTLKSRPLEASIESLVSLLKRRQIQGSEPCALATAHILLQVVVMDKYTDVNQLLARIQGVARRLVAAQPRELVIGNIVRRVLGLIRDEALENRNEAGSDESISSPVRDASPPPMSASVSSLNESAPLTKMGRPGLLNALTRTQSMFNLLADPDTIPPVWSTGASPAPGSGVSTPMADPQSTDVKALRSEVIDGIEEIMDEIRQVDEQVQAYSDIIIHPGDYILVHQPCKTVQRFLTRSKRRCTVFLVVDPSAEDPYASFRKSMAATGSVVVNIMNIGLMAYMSRVNKVILSARAIMSTGGVLVDGGASVIARAARELGRTVIVIGGVYKLSPDNQIDQDTATEWGNPSKYVNYSDGRLVRQVTVKTAVSEYVPAELVNTYITNLGAHSRDHLHAIVNDHYKEADIEFDLYGTIRK</sequence>
<protein>
    <recommendedName>
        <fullName evidence="6">Translation initiation factor eIF2B subunit beta</fullName>
    </recommendedName>
    <alternativeName>
        <fullName evidence="7">eIF2B GDP-GTP exchange factor subunit beta</fullName>
    </alternativeName>
</protein>
<dbReference type="Pfam" id="PF01008">
    <property type="entry name" value="IF-2B"/>
    <property type="match status" value="1"/>
</dbReference>
<keyword evidence="12" id="KW-1185">Reference proteome</keyword>
<keyword evidence="3" id="KW-0963">Cytoplasm</keyword>
<dbReference type="RefSeq" id="XP_066672106.1">
    <property type="nucleotide sequence ID" value="XM_066808488.1"/>
</dbReference>
<evidence type="ECO:0000256" key="4">
    <source>
        <dbReference type="ARBA" id="ARBA00022540"/>
    </source>
</evidence>
<organism evidence="11 12">
    <name type="scientific">Apiospora hydei</name>
    <dbReference type="NCBI Taxonomy" id="1337664"/>
    <lineage>
        <taxon>Eukaryota</taxon>
        <taxon>Fungi</taxon>
        <taxon>Dikarya</taxon>
        <taxon>Ascomycota</taxon>
        <taxon>Pezizomycotina</taxon>
        <taxon>Sordariomycetes</taxon>
        <taxon>Xylariomycetidae</taxon>
        <taxon>Amphisphaeriales</taxon>
        <taxon>Apiosporaceae</taxon>
        <taxon>Apiospora</taxon>
    </lineage>
</organism>
<dbReference type="InterPro" id="IPR051855">
    <property type="entry name" value="eIF2B_beta_subunit"/>
</dbReference>
<evidence type="ECO:0000256" key="6">
    <source>
        <dbReference type="ARBA" id="ARBA00044122"/>
    </source>
</evidence>
<comment type="similarity">
    <text evidence="2 9">Belongs to the eIF-2B alpha/beta/delta subunits family.</text>
</comment>
<dbReference type="PANTHER" id="PTHR45859">
    <property type="entry name" value="TRANSLATION INITIATION FACTOR EIF-2B SUBUNIT BETA"/>
    <property type="match status" value="1"/>
</dbReference>
<feature type="non-terminal residue" evidence="11">
    <location>
        <position position="1"/>
    </location>
</feature>
<reference evidence="11 12" key="1">
    <citation type="submission" date="2023-01" db="EMBL/GenBank/DDBJ databases">
        <title>Analysis of 21 Apiospora genomes using comparative genomics revels a genus with tremendous synthesis potential of carbohydrate active enzymes and secondary metabolites.</title>
        <authorList>
            <person name="Sorensen T."/>
        </authorList>
    </citation>
    <scope>NUCLEOTIDE SEQUENCE [LARGE SCALE GENOMIC DNA]</scope>
    <source>
        <strain evidence="11 12">CBS 114990</strain>
    </source>
</reference>
<evidence type="ECO:0000256" key="10">
    <source>
        <dbReference type="SAM" id="MobiDB-lite"/>
    </source>
</evidence>
<dbReference type="InterPro" id="IPR042529">
    <property type="entry name" value="IF_2B-like_C"/>
</dbReference>
<evidence type="ECO:0000313" key="11">
    <source>
        <dbReference type="EMBL" id="KAK8089212.1"/>
    </source>
</evidence>
<evidence type="ECO:0000256" key="8">
    <source>
        <dbReference type="ARBA" id="ARBA00046432"/>
    </source>
</evidence>